<name>A0A928V5Z9_9GAMM</name>
<sequence>MKNLIYIQVHEGHFKIRTFQKTRDRTITCSGLSHPRTLAGIFSDVQASFKTAINQEPKVLLGLIKPKMLVHLVPEMKGGYTELELRFFREAALGAGSSATYMLTNEYGPLSDAEISIIAKKL</sequence>
<dbReference type="AlphaFoldDB" id="A0A928V5Z9"/>
<gene>
    <name evidence="1" type="ORF">C4F51_15140</name>
</gene>
<comment type="caution">
    <text evidence="1">The sequence shown here is derived from an EMBL/GenBank/DDBJ whole genome shotgun (WGS) entry which is preliminary data.</text>
</comment>
<proteinExistence type="predicted"/>
<keyword evidence="2" id="KW-1185">Reference proteome</keyword>
<protein>
    <submittedName>
        <fullName evidence="1">Uncharacterized protein</fullName>
    </submittedName>
</protein>
<dbReference type="Proteomes" id="UP000652567">
    <property type="component" value="Unassembled WGS sequence"/>
</dbReference>
<evidence type="ECO:0000313" key="2">
    <source>
        <dbReference type="Proteomes" id="UP000652567"/>
    </source>
</evidence>
<reference evidence="1" key="1">
    <citation type="submission" date="2018-07" db="EMBL/GenBank/DDBJ databases">
        <title>Genome assembly of strain Ka43.</title>
        <authorList>
            <person name="Kukolya J."/>
            <person name="Nagy I."/>
            <person name="Horvath B."/>
            <person name="Toth A."/>
        </authorList>
    </citation>
    <scope>NUCLEOTIDE SEQUENCE</scope>
    <source>
        <strain evidence="1">KB43</strain>
    </source>
</reference>
<evidence type="ECO:0000313" key="1">
    <source>
        <dbReference type="EMBL" id="MBE8718518.1"/>
    </source>
</evidence>
<accession>A0A928V5Z9</accession>
<dbReference type="EMBL" id="PRDL01000001">
    <property type="protein sequence ID" value="MBE8718518.1"/>
    <property type="molecule type" value="Genomic_DNA"/>
</dbReference>
<organism evidence="1 2">
    <name type="scientific">Cellvibrio polysaccharolyticus</name>
    <dbReference type="NCBI Taxonomy" id="2082724"/>
    <lineage>
        <taxon>Bacteria</taxon>
        <taxon>Pseudomonadati</taxon>
        <taxon>Pseudomonadota</taxon>
        <taxon>Gammaproteobacteria</taxon>
        <taxon>Cellvibrionales</taxon>
        <taxon>Cellvibrionaceae</taxon>
        <taxon>Cellvibrio</taxon>
    </lineage>
</organism>